<name>A0A1B2JJ52_PICPA</name>
<dbReference type="PIRSF" id="PIRSF016089">
    <property type="entry name" value="SPC22"/>
    <property type="match status" value="1"/>
</dbReference>
<dbReference type="Pfam" id="PF04573">
    <property type="entry name" value="SPC22"/>
    <property type="match status" value="1"/>
</dbReference>
<dbReference type="PANTHER" id="PTHR12804">
    <property type="entry name" value="MICROSOMAL SIGNAL PEPTIDASE 23 KD SUBUNIT SPC22/23"/>
    <property type="match status" value="1"/>
</dbReference>
<evidence type="ECO:0000256" key="1">
    <source>
        <dbReference type="ARBA" id="ARBA00004648"/>
    </source>
</evidence>
<protein>
    <recommendedName>
        <fullName evidence="9">Signal peptidase subunit 3</fullName>
    </recommendedName>
</protein>
<proteinExistence type="inferred from homology"/>
<comment type="function">
    <text evidence="8">Essential component of the signal peptidase complex (SPC) which catalyzes the cleavage of N-terminal signal sequences from nascent proteins as they are translocated into the lumen of the endoplasmic reticulum. Essential for the SPC catalytic activity, possibly by stabilizing and positioning the active center of the complex close to the lumenal surface. Essential for viability.</text>
</comment>
<comment type="similarity">
    <text evidence="2 9">Belongs to the SPCS3 family.</text>
</comment>
<reference evidence="11 12" key="1">
    <citation type="submission" date="2016-02" db="EMBL/GenBank/DDBJ databases">
        <title>Comparative genomic and transcriptomic foundation for Pichia pastoris.</title>
        <authorList>
            <person name="Love K.R."/>
            <person name="Shah K.A."/>
            <person name="Whittaker C.A."/>
            <person name="Wu J."/>
            <person name="Bartlett M.C."/>
            <person name="Ma D."/>
            <person name="Leeson R.L."/>
            <person name="Priest M."/>
            <person name="Young S.K."/>
            <person name="Love J.C."/>
        </authorList>
    </citation>
    <scope>NUCLEOTIDE SEQUENCE [LARGE SCALE GENOMIC DNA]</scope>
    <source>
        <strain evidence="11 12">ATCC 28485</strain>
    </source>
</reference>
<evidence type="ECO:0000256" key="10">
    <source>
        <dbReference type="SAM" id="Phobius"/>
    </source>
</evidence>
<dbReference type="GO" id="GO:0006465">
    <property type="term" value="P:signal peptide processing"/>
    <property type="evidence" value="ECO:0007669"/>
    <property type="project" value="UniProtKB-UniRule"/>
</dbReference>
<organism evidence="11 12">
    <name type="scientific">Komagataella pastoris</name>
    <name type="common">Yeast</name>
    <name type="synonym">Pichia pastoris</name>
    <dbReference type="NCBI Taxonomy" id="4922"/>
    <lineage>
        <taxon>Eukaryota</taxon>
        <taxon>Fungi</taxon>
        <taxon>Dikarya</taxon>
        <taxon>Ascomycota</taxon>
        <taxon>Saccharomycotina</taxon>
        <taxon>Pichiomycetes</taxon>
        <taxon>Pichiales</taxon>
        <taxon>Pichiaceae</taxon>
        <taxon>Komagataella</taxon>
    </lineage>
</organism>
<sequence>MFNIIQRTQSLSNFYLTASIVLCIVTTGVSIISLSLDKTASIPAQMSNVVVSTNLKYSRSFGSAGGRPKENSKILFDLDMDLAPLFNWNTKQLFVQLIAEYPTSVASDGAKVTYWDRIITEKRDSRVKFNNQRGKYSVWDVSDSFQGRNATFKLKWNIQPHVGFLFFGQTKGEIEVAYPTT</sequence>
<dbReference type="GO" id="GO:0045047">
    <property type="term" value="P:protein targeting to ER"/>
    <property type="evidence" value="ECO:0007669"/>
    <property type="project" value="TreeGrafter"/>
</dbReference>
<evidence type="ECO:0000256" key="6">
    <source>
        <dbReference type="ARBA" id="ARBA00022989"/>
    </source>
</evidence>
<dbReference type="Proteomes" id="UP000094565">
    <property type="component" value="Chromosome 4"/>
</dbReference>
<evidence type="ECO:0000256" key="7">
    <source>
        <dbReference type="ARBA" id="ARBA00023136"/>
    </source>
</evidence>
<gene>
    <name evidence="11" type="ORF">ATY40_BA7504431</name>
</gene>
<keyword evidence="12" id="KW-1185">Reference proteome</keyword>
<comment type="subcellular location">
    <subcellularLocation>
        <location evidence="1">Endoplasmic reticulum membrane</location>
        <topology evidence="1">Single-pass type II membrane protein</topology>
    </subcellularLocation>
</comment>
<dbReference type="OrthoDB" id="10261524at2759"/>
<evidence type="ECO:0000313" key="12">
    <source>
        <dbReference type="Proteomes" id="UP000094565"/>
    </source>
</evidence>
<dbReference type="InterPro" id="IPR007653">
    <property type="entry name" value="SPC3"/>
</dbReference>
<keyword evidence="5" id="KW-0735">Signal-anchor</keyword>
<accession>A0A1B2JJ52</accession>
<keyword evidence="3 10" id="KW-0812">Transmembrane</keyword>
<evidence type="ECO:0000256" key="3">
    <source>
        <dbReference type="ARBA" id="ARBA00022692"/>
    </source>
</evidence>
<evidence type="ECO:0000256" key="5">
    <source>
        <dbReference type="ARBA" id="ARBA00022968"/>
    </source>
</evidence>
<evidence type="ECO:0000256" key="2">
    <source>
        <dbReference type="ARBA" id="ARBA00009289"/>
    </source>
</evidence>
<dbReference type="AlphaFoldDB" id="A0A1B2JJ52"/>
<keyword evidence="6 10" id="KW-1133">Transmembrane helix</keyword>
<evidence type="ECO:0000256" key="8">
    <source>
        <dbReference type="ARBA" id="ARBA00045670"/>
    </source>
</evidence>
<evidence type="ECO:0000313" key="11">
    <source>
        <dbReference type="EMBL" id="ANZ77878.1"/>
    </source>
</evidence>
<keyword evidence="4 9" id="KW-0256">Endoplasmic reticulum</keyword>
<evidence type="ECO:0000256" key="4">
    <source>
        <dbReference type="ARBA" id="ARBA00022824"/>
    </source>
</evidence>
<evidence type="ECO:0000256" key="9">
    <source>
        <dbReference type="PIRNR" id="PIRNR016089"/>
    </source>
</evidence>
<dbReference type="EMBL" id="CP014587">
    <property type="protein sequence ID" value="ANZ77878.1"/>
    <property type="molecule type" value="Genomic_DNA"/>
</dbReference>
<dbReference type="GO" id="GO:0005787">
    <property type="term" value="C:signal peptidase complex"/>
    <property type="evidence" value="ECO:0007669"/>
    <property type="project" value="UniProtKB-UniRule"/>
</dbReference>
<feature type="transmembrane region" description="Helical" evidence="10">
    <location>
        <begin position="12"/>
        <end position="36"/>
    </location>
</feature>
<dbReference type="PANTHER" id="PTHR12804:SF0">
    <property type="entry name" value="SIGNAL PEPTIDASE COMPLEX SUBUNIT 3"/>
    <property type="match status" value="1"/>
</dbReference>
<keyword evidence="7 9" id="KW-0472">Membrane</keyword>